<name>A0ABP1Q2W4_9HEXA</name>
<evidence type="ECO:0000256" key="1">
    <source>
        <dbReference type="SAM" id="MobiDB-lite"/>
    </source>
</evidence>
<protein>
    <submittedName>
        <fullName evidence="3">Uncharacterized protein</fullName>
    </submittedName>
</protein>
<keyword evidence="2" id="KW-0472">Membrane</keyword>
<keyword evidence="4" id="KW-1185">Reference proteome</keyword>
<feature type="region of interest" description="Disordered" evidence="1">
    <location>
        <begin position="205"/>
        <end position="236"/>
    </location>
</feature>
<keyword evidence="2" id="KW-1133">Transmembrane helix</keyword>
<dbReference type="Proteomes" id="UP001642540">
    <property type="component" value="Unassembled WGS sequence"/>
</dbReference>
<feature type="transmembrane region" description="Helical" evidence="2">
    <location>
        <begin position="54"/>
        <end position="75"/>
    </location>
</feature>
<evidence type="ECO:0000256" key="2">
    <source>
        <dbReference type="SAM" id="Phobius"/>
    </source>
</evidence>
<proteinExistence type="predicted"/>
<keyword evidence="2" id="KW-0812">Transmembrane</keyword>
<gene>
    <name evidence="3" type="ORF">ODALV1_LOCUS5621</name>
</gene>
<feature type="transmembrane region" description="Helical" evidence="2">
    <location>
        <begin position="23"/>
        <end position="42"/>
    </location>
</feature>
<feature type="transmembrane region" description="Helical" evidence="2">
    <location>
        <begin position="87"/>
        <end position="112"/>
    </location>
</feature>
<dbReference type="EMBL" id="CAXLJM020000017">
    <property type="protein sequence ID" value="CAL8083866.1"/>
    <property type="molecule type" value="Genomic_DNA"/>
</dbReference>
<evidence type="ECO:0000313" key="4">
    <source>
        <dbReference type="Proteomes" id="UP001642540"/>
    </source>
</evidence>
<comment type="caution">
    <text evidence="3">The sequence shown here is derived from an EMBL/GenBank/DDBJ whole genome shotgun (WGS) entry which is preliminary data.</text>
</comment>
<evidence type="ECO:0000313" key="3">
    <source>
        <dbReference type="EMBL" id="CAL8083866.1"/>
    </source>
</evidence>
<reference evidence="3 4" key="1">
    <citation type="submission" date="2024-08" db="EMBL/GenBank/DDBJ databases">
        <authorList>
            <person name="Cucini C."/>
            <person name="Frati F."/>
        </authorList>
    </citation>
    <scope>NUCLEOTIDE SEQUENCE [LARGE SCALE GENOMIC DNA]</scope>
</reference>
<accession>A0ABP1Q2W4</accession>
<sequence length="236" mass="26020">MACIGIFVAVQTPLPGFLGGLPFLAGMMSAWCQFFWAFFLVSQIEKKEIDHCKYWMSATILTSITYVICIAPGFFHLSRARSDTYFSVFGCVFIAVFTSFKACELTAVYAFIKEVERYWTPITPVASVGSPPAQSQIVSPYAVATNLNTSGAPQSHVVLPQVVATDVAPSCPETQNQPSCVEPFPPYSAEQSTRIETDYIVPEILTPDLPPSYNETQRRNECGEPPPSYEEVISSK</sequence>
<organism evidence="3 4">
    <name type="scientific">Orchesella dallaii</name>
    <dbReference type="NCBI Taxonomy" id="48710"/>
    <lineage>
        <taxon>Eukaryota</taxon>
        <taxon>Metazoa</taxon>
        <taxon>Ecdysozoa</taxon>
        <taxon>Arthropoda</taxon>
        <taxon>Hexapoda</taxon>
        <taxon>Collembola</taxon>
        <taxon>Entomobryomorpha</taxon>
        <taxon>Entomobryoidea</taxon>
        <taxon>Orchesellidae</taxon>
        <taxon>Orchesellinae</taxon>
        <taxon>Orchesella</taxon>
    </lineage>
</organism>